<dbReference type="Pfam" id="PF00650">
    <property type="entry name" value="CRAL_TRIO"/>
    <property type="match status" value="1"/>
</dbReference>
<proteinExistence type="predicted"/>
<feature type="domain" description="CRAL-TRIO" evidence="1">
    <location>
        <begin position="119"/>
        <end position="231"/>
    </location>
</feature>
<keyword evidence="3" id="KW-1185">Reference proteome</keyword>
<dbReference type="Proteomes" id="UP001153069">
    <property type="component" value="Unassembled WGS sequence"/>
</dbReference>
<organism evidence="2 3">
    <name type="scientific">Seminavis robusta</name>
    <dbReference type="NCBI Taxonomy" id="568900"/>
    <lineage>
        <taxon>Eukaryota</taxon>
        <taxon>Sar</taxon>
        <taxon>Stramenopiles</taxon>
        <taxon>Ochrophyta</taxon>
        <taxon>Bacillariophyta</taxon>
        <taxon>Bacillariophyceae</taxon>
        <taxon>Bacillariophycidae</taxon>
        <taxon>Naviculales</taxon>
        <taxon>Naviculaceae</taxon>
        <taxon>Seminavis</taxon>
    </lineage>
</organism>
<dbReference type="InterPro" id="IPR001251">
    <property type="entry name" value="CRAL-TRIO_dom"/>
</dbReference>
<dbReference type="AlphaFoldDB" id="A0A9N8DQF5"/>
<dbReference type="Gene3D" id="3.40.525.10">
    <property type="entry name" value="CRAL-TRIO lipid binding domain"/>
    <property type="match status" value="1"/>
</dbReference>
<name>A0A9N8DQF5_9STRA</name>
<protein>
    <recommendedName>
        <fullName evidence="1">CRAL-TRIO domain-containing protein</fullName>
    </recommendedName>
</protein>
<dbReference type="InterPro" id="IPR036865">
    <property type="entry name" value="CRAL-TRIO_dom_sf"/>
</dbReference>
<reference evidence="2" key="1">
    <citation type="submission" date="2020-06" db="EMBL/GenBank/DDBJ databases">
        <authorList>
            <consortium name="Plant Systems Biology data submission"/>
        </authorList>
    </citation>
    <scope>NUCLEOTIDE SEQUENCE</scope>
    <source>
        <strain evidence="2">D6</strain>
    </source>
</reference>
<evidence type="ECO:0000259" key="1">
    <source>
        <dbReference type="Pfam" id="PF00650"/>
    </source>
</evidence>
<evidence type="ECO:0000313" key="2">
    <source>
        <dbReference type="EMBL" id="CAB9504841.1"/>
    </source>
</evidence>
<comment type="caution">
    <text evidence="2">The sequence shown here is derived from an EMBL/GenBank/DDBJ whole genome shotgun (WGS) entry which is preliminary data.</text>
</comment>
<gene>
    <name evidence="2" type="ORF">SEMRO_210_G087720.1</name>
</gene>
<dbReference type="EMBL" id="CAICTM010000209">
    <property type="protein sequence ID" value="CAB9504841.1"/>
    <property type="molecule type" value="Genomic_DNA"/>
</dbReference>
<dbReference type="SUPFAM" id="SSF52087">
    <property type="entry name" value="CRAL/TRIO domain"/>
    <property type="match status" value="1"/>
</dbReference>
<sequence length="305" mass="35585">MDREEVAQSLNVIKSKPVDPLMLLSEQELARAVDIKASVEADARLQNRSDFEYVQYALTAELEESLEQVLERIYLMQCFRQEYKIHDNAKEGAEVVHKLSLLCPGVWLAVEHVSQQQNYMLVLDFAKLLPKEQIKTDDDLRTYLAALYYLQNSVLPNFVAIREGWTIMCECEGAGFGSFDAEFFDKIMHHLFKAYPKNQKDVFILNSPSVVSLWWGLWKRILTKEQQERHHLGHQIQGFEGRRIDELYKIPTAEDGRQRMINNVYQYLQLRKRKEAEFSLIEAAVRAMTPDEVHHVIANNIQINR</sequence>
<accession>A0A9N8DQF5</accession>
<evidence type="ECO:0000313" key="3">
    <source>
        <dbReference type="Proteomes" id="UP001153069"/>
    </source>
</evidence>